<sequence length="222" mass="22814">ARETAAGIGGVAYQLDVTDESAVQALAARIATEHGVPDVVVNNAGIGIAGPFMLTSTKDWQRVLDVNLLGVVHGCQAFGALMVEAAEGGHIVNVASAAAFTPTRNLPAYATSKAAVLMLTECLRAELAPAGIGVSAICPGIVNTPITRATTFVDGDQEAKRARAEKAYQRRNFPPSGVASAIVAAVERNKPLVPVAPEAKAALLASRAAPSLMRRLARIGVG</sequence>
<keyword evidence="5" id="KW-1185">Reference proteome</keyword>
<organism evidence="4 5">
    <name type="scientific">Kibdelosporangium lantanae</name>
    <dbReference type="NCBI Taxonomy" id="1497396"/>
    <lineage>
        <taxon>Bacteria</taxon>
        <taxon>Bacillati</taxon>
        <taxon>Actinomycetota</taxon>
        <taxon>Actinomycetes</taxon>
        <taxon>Pseudonocardiales</taxon>
        <taxon>Pseudonocardiaceae</taxon>
        <taxon>Kibdelosporangium</taxon>
    </lineage>
</organism>
<name>A0ABW3MBN3_9PSEU</name>
<dbReference type="InterPro" id="IPR036291">
    <property type="entry name" value="NAD(P)-bd_dom_sf"/>
</dbReference>
<dbReference type="PANTHER" id="PTHR43391">
    <property type="entry name" value="RETINOL DEHYDROGENASE-RELATED"/>
    <property type="match status" value="1"/>
</dbReference>
<dbReference type="InterPro" id="IPR020904">
    <property type="entry name" value="Sc_DH/Rdtase_CS"/>
</dbReference>
<evidence type="ECO:0000256" key="2">
    <source>
        <dbReference type="ARBA" id="ARBA00023002"/>
    </source>
</evidence>
<evidence type="ECO:0000313" key="4">
    <source>
        <dbReference type="EMBL" id="MFD1048195.1"/>
    </source>
</evidence>
<evidence type="ECO:0000256" key="1">
    <source>
        <dbReference type="ARBA" id="ARBA00006484"/>
    </source>
</evidence>
<protein>
    <submittedName>
        <fullName evidence="4">SDR family NAD(P)-dependent oxidoreductase</fullName>
    </submittedName>
</protein>
<gene>
    <name evidence="4" type="ORF">ACFQ1S_22970</name>
</gene>
<feature type="non-terminal residue" evidence="4">
    <location>
        <position position="1"/>
    </location>
</feature>
<dbReference type="CDD" id="cd05233">
    <property type="entry name" value="SDR_c"/>
    <property type="match status" value="1"/>
</dbReference>
<dbReference type="SUPFAM" id="SSF51735">
    <property type="entry name" value="NAD(P)-binding Rossmann-fold domains"/>
    <property type="match status" value="1"/>
</dbReference>
<evidence type="ECO:0000313" key="5">
    <source>
        <dbReference type="Proteomes" id="UP001597045"/>
    </source>
</evidence>
<dbReference type="Pfam" id="PF00106">
    <property type="entry name" value="adh_short"/>
    <property type="match status" value="1"/>
</dbReference>
<dbReference type="Gene3D" id="3.40.50.720">
    <property type="entry name" value="NAD(P)-binding Rossmann-like Domain"/>
    <property type="match status" value="1"/>
</dbReference>
<dbReference type="PRINTS" id="PR00080">
    <property type="entry name" value="SDRFAMILY"/>
</dbReference>
<proteinExistence type="inferred from homology"/>
<evidence type="ECO:0000256" key="3">
    <source>
        <dbReference type="RuleBase" id="RU000363"/>
    </source>
</evidence>
<dbReference type="PROSITE" id="PS00061">
    <property type="entry name" value="ADH_SHORT"/>
    <property type="match status" value="1"/>
</dbReference>
<dbReference type="Proteomes" id="UP001597045">
    <property type="component" value="Unassembled WGS sequence"/>
</dbReference>
<dbReference type="EMBL" id="JBHTIS010001452">
    <property type="protein sequence ID" value="MFD1048195.1"/>
    <property type="molecule type" value="Genomic_DNA"/>
</dbReference>
<accession>A0ABW3MBN3</accession>
<comment type="similarity">
    <text evidence="1 3">Belongs to the short-chain dehydrogenases/reductases (SDR) family.</text>
</comment>
<comment type="caution">
    <text evidence="4">The sequence shown here is derived from an EMBL/GenBank/DDBJ whole genome shotgun (WGS) entry which is preliminary data.</text>
</comment>
<reference evidence="5" key="1">
    <citation type="journal article" date="2019" name="Int. J. Syst. Evol. Microbiol.">
        <title>The Global Catalogue of Microorganisms (GCM) 10K type strain sequencing project: providing services to taxonomists for standard genome sequencing and annotation.</title>
        <authorList>
            <consortium name="The Broad Institute Genomics Platform"/>
            <consortium name="The Broad Institute Genome Sequencing Center for Infectious Disease"/>
            <person name="Wu L."/>
            <person name="Ma J."/>
        </authorList>
    </citation>
    <scope>NUCLEOTIDE SEQUENCE [LARGE SCALE GENOMIC DNA]</scope>
    <source>
        <strain evidence="5">JCM 31486</strain>
    </source>
</reference>
<dbReference type="PRINTS" id="PR00081">
    <property type="entry name" value="GDHRDH"/>
</dbReference>
<dbReference type="InterPro" id="IPR002347">
    <property type="entry name" value="SDR_fam"/>
</dbReference>
<keyword evidence="2" id="KW-0560">Oxidoreductase</keyword>
<dbReference type="PANTHER" id="PTHR43391:SF12">
    <property type="entry name" value="OXIDOREDUCTASE EPHD-RELATED"/>
    <property type="match status" value="1"/>
</dbReference>